<accession>A0A1I7VNK0</accession>
<feature type="chain" id="PRO_5009310176" evidence="2">
    <location>
        <begin position="22"/>
        <end position="126"/>
    </location>
</feature>
<protein>
    <submittedName>
        <fullName evidence="4">Uncharacterized protein</fullName>
    </submittedName>
</protein>
<evidence type="ECO:0000313" key="4">
    <source>
        <dbReference type="WBParaSite" id="EN70_4544"/>
    </source>
</evidence>
<dbReference type="Proteomes" id="UP000095285">
    <property type="component" value="Unassembled WGS sequence"/>
</dbReference>
<dbReference type="WBParaSite" id="EN70_4544">
    <property type="protein sequence ID" value="EN70_4544"/>
    <property type="gene ID" value="EN70_4544"/>
</dbReference>
<reference evidence="4" key="2">
    <citation type="submission" date="2016-11" db="UniProtKB">
        <authorList>
            <consortium name="WormBaseParasite"/>
        </authorList>
    </citation>
    <scope>IDENTIFICATION</scope>
</reference>
<dbReference type="AlphaFoldDB" id="A0A1I7VNK0"/>
<keyword evidence="1" id="KW-1133">Transmembrane helix</keyword>
<keyword evidence="3" id="KW-1185">Reference proteome</keyword>
<evidence type="ECO:0000313" key="3">
    <source>
        <dbReference type="Proteomes" id="UP000095285"/>
    </source>
</evidence>
<evidence type="ECO:0000256" key="2">
    <source>
        <dbReference type="SAM" id="SignalP"/>
    </source>
</evidence>
<name>A0A1I7VNK0_LOALO</name>
<reference evidence="3" key="1">
    <citation type="submission" date="2012-04" db="EMBL/GenBank/DDBJ databases">
        <title>The Genome Sequence of Loa loa.</title>
        <authorList>
            <consortium name="The Broad Institute Genome Sequencing Platform"/>
            <consortium name="Broad Institute Genome Sequencing Center for Infectious Disease"/>
            <person name="Nutman T.B."/>
            <person name="Fink D.L."/>
            <person name="Russ C."/>
            <person name="Young S."/>
            <person name="Zeng Q."/>
            <person name="Gargeya S."/>
            <person name="Alvarado L."/>
            <person name="Berlin A."/>
            <person name="Chapman S.B."/>
            <person name="Chen Z."/>
            <person name="Freedman E."/>
            <person name="Gellesch M."/>
            <person name="Goldberg J."/>
            <person name="Griggs A."/>
            <person name="Gujja S."/>
            <person name="Heilman E.R."/>
            <person name="Heiman D."/>
            <person name="Howarth C."/>
            <person name="Mehta T."/>
            <person name="Neiman D."/>
            <person name="Pearson M."/>
            <person name="Roberts A."/>
            <person name="Saif S."/>
            <person name="Shea T."/>
            <person name="Shenoy N."/>
            <person name="Sisk P."/>
            <person name="Stolte C."/>
            <person name="Sykes S."/>
            <person name="White J."/>
            <person name="Yandava C."/>
            <person name="Haas B."/>
            <person name="Henn M.R."/>
            <person name="Nusbaum C."/>
            <person name="Birren B."/>
        </authorList>
    </citation>
    <scope>NUCLEOTIDE SEQUENCE [LARGE SCALE GENOMIC DNA]</scope>
</reference>
<keyword evidence="2" id="KW-0732">Signal</keyword>
<feature type="signal peptide" evidence="2">
    <location>
        <begin position="1"/>
        <end position="21"/>
    </location>
</feature>
<organism evidence="3 4">
    <name type="scientific">Loa loa</name>
    <name type="common">Eye worm</name>
    <name type="synonym">Filaria loa</name>
    <dbReference type="NCBI Taxonomy" id="7209"/>
    <lineage>
        <taxon>Eukaryota</taxon>
        <taxon>Metazoa</taxon>
        <taxon>Ecdysozoa</taxon>
        <taxon>Nematoda</taxon>
        <taxon>Chromadorea</taxon>
        <taxon>Rhabditida</taxon>
        <taxon>Spirurina</taxon>
        <taxon>Spiruromorpha</taxon>
        <taxon>Filarioidea</taxon>
        <taxon>Onchocercidae</taxon>
        <taxon>Loa</taxon>
    </lineage>
</organism>
<keyword evidence="1" id="KW-0812">Transmembrane</keyword>
<sequence>MVDSILLYVILLLHYISYAATEWISGDAPVKRSSSVSGILVMCYDDEETCKRECFFTCHPTDHCNDSSLPRVACFPHLTLIVFMTFAFILFVVCCCCCICVGTPILLCCKSLHRWQTKRRNRRMFA</sequence>
<evidence type="ECO:0000256" key="1">
    <source>
        <dbReference type="SAM" id="Phobius"/>
    </source>
</evidence>
<keyword evidence="1" id="KW-0472">Membrane</keyword>
<feature type="transmembrane region" description="Helical" evidence="1">
    <location>
        <begin position="80"/>
        <end position="109"/>
    </location>
</feature>
<proteinExistence type="predicted"/>